<dbReference type="Gene3D" id="3.40.50.720">
    <property type="entry name" value="NAD(P)-binding Rossmann-like Domain"/>
    <property type="match status" value="1"/>
</dbReference>
<sequence length="495" mass="54396">MLFEGRRVTYDQVVPLPVSDGYWTDLASEDVLADAVEVLIPLRTIGSERGGFDGLAADYITRQYCAAKSSTHLPVVLGFRSVRQRSGFAVECYQEALYHCLRLAPDLLCVDLTLDQNLIRHLAAVKGKTRIIAEYARPGVYEDWNSPAWSERVALAQSVGADAVRLSQEATTMADNFAVRHFVDHMNAPNERKITVIAYNTGQLGRMSQYCGTHMNPVADSRLQGHFAPGSYASLLTIRQSHSALYTSCILDALYFGIYGNSVAQSLSPAMHNAAFELSGMPHEYKTFQHSTLRELEYLLSDPNMGGLSITAPFKSQVLSFVDEISHEASMIGAINTLVPLRLRGSIDAPDNFRAGAARSFYGDNTDWIGITNCIMNNLSPINAIRGTTTALVVGAGGMARAATYALVRLGGVVLELSYNPPETPLLKQMRTLGDQGWIAVDGLQVLPEQGKTQFELFTSRRAPIKLMRKAVFGAYKRRFHTTPEAAQPSQTFQT</sequence>
<organism evidence="3 4">
    <name type="scientific">Didymella pomorum</name>
    <dbReference type="NCBI Taxonomy" id="749634"/>
    <lineage>
        <taxon>Eukaryota</taxon>
        <taxon>Fungi</taxon>
        <taxon>Dikarya</taxon>
        <taxon>Ascomycota</taxon>
        <taxon>Pezizomycotina</taxon>
        <taxon>Dothideomycetes</taxon>
        <taxon>Pleosporomycetidae</taxon>
        <taxon>Pleosporales</taxon>
        <taxon>Pleosporineae</taxon>
        <taxon>Didymellaceae</taxon>
        <taxon>Didymella</taxon>
    </lineage>
</organism>
<dbReference type="PANTHER" id="PTHR21089:SF1">
    <property type="entry name" value="BIFUNCTIONAL 3-DEHYDROQUINATE DEHYDRATASE_SHIKIMATE DEHYDROGENASE, CHLOROPLASTIC"/>
    <property type="match status" value="1"/>
</dbReference>
<dbReference type="PANTHER" id="PTHR21089">
    <property type="entry name" value="SHIKIMATE DEHYDROGENASE"/>
    <property type="match status" value="1"/>
</dbReference>
<dbReference type="InterPro" id="IPR036291">
    <property type="entry name" value="NAD(P)-bd_dom_sf"/>
</dbReference>
<dbReference type="Gene3D" id="3.20.20.70">
    <property type="entry name" value="Aldolase class I"/>
    <property type="match status" value="1"/>
</dbReference>
<evidence type="ECO:0000313" key="4">
    <source>
        <dbReference type="Proteomes" id="UP001140510"/>
    </source>
</evidence>
<dbReference type="InterPro" id="IPR022893">
    <property type="entry name" value="Shikimate_DH_fam"/>
</dbReference>
<evidence type="ECO:0000313" key="3">
    <source>
        <dbReference type="EMBL" id="KAJ4408528.1"/>
    </source>
</evidence>
<dbReference type="InterPro" id="IPR041121">
    <property type="entry name" value="SDH_C"/>
</dbReference>
<dbReference type="CDD" id="cd00502">
    <property type="entry name" value="DHQase_I"/>
    <property type="match status" value="1"/>
</dbReference>
<feature type="domain" description="SDH C-terminal" evidence="2">
    <location>
        <begin position="443"/>
        <end position="472"/>
    </location>
</feature>
<comment type="caution">
    <text evidence="3">The sequence shown here is derived from an EMBL/GenBank/DDBJ whole genome shotgun (WGS) entry which is preliminary data.</text>
</comment>
<dbReference type="OrthoDB" id="4415835at2759"/>
<keyword evidence="4" id="KW-1185">Reference proteome</keyword>
<dbReference type="GO" id="GO:0009423">
    <property type="term" value="P:chorismate biosynthetic process"/>
    <property type="evidence" value="ECO:0007669"/>
    <property type="project" value="TreeGrafter"/>
</dbReference>
<dbReference type="Pfam" id="PF01487">
    <property type="entry name" value="DHquinase_I"/>
    <property type="match status" value="1"/>
</dbReference>
<evidence type="ECO:0000259" key="2">
    <source>
        <dbReference type="Pfam" id="PF18317"/>
    </source>
</evidence>
<dbReference type="EMBL" id="JAPEVA010000015">
    <property type="protein sequence ID" value="KAJ4408528.1"/>
    <property type="molecule type" value="Genomic_DNA"/>
</dbReference>
<evidence type="ECO:0000259" key="1">
    <source>
        <dbReference type="Pfam" id="PF08501"/>
    </source>
</evidence>
<gene>
    <name evidence="3" type="ORF">N0V91_003179</name>
</gene>
<dbReference type="GO" id="GO:0003855">
    <property type="term" value="F:3-dehydroquinate dehydratase activity"/>
    <property type="evidence" value="ECO:0007669"/>
    <property type="project" value="InterPro"/>
</dbReference>
<dbReference type="GO" id="GO:0019632">
    <property type="term" value="P:shikimate metabolic process"/>
    <property type="evidence" value="ECO:0007669"/>
    <property type="project" value="TreeGrafter"/>
</dbReference>
<dbReference type="GO" id="GO:0004764">
    <property type="term" value="F:shikimate 3-dehydrogenase (NADP+) activity"/>
    <property type="evidence" value="ECO:0007669"/>
    <property type="project" value="InterPro"/>
</dbReference>
<reference evidence="3" key="1">
    <citation type="submission" date="2022-10" db="EMBL/GenBank/DDBJ databases">
        <title>Tapping the CABI collections for fungal endophytes: first genome assemblies for Collariella, Neodidymelliopsis, Ascochyta clinopodiicola, Didymella pomorum, Didymosphaeria variabile, Neocosmospora piperis and Neocucurbitaria cava.</title>
        <authorList>
            <person name="Hill R."/>
        </authorList>
    </citation>
    <scope>NUCLEOTIDE SEQUENCE</scope>
    <source>
        <strain evidence="3">IMI 355091</strain>
    </source>
</reference>
<dbReference type="InterPro" id="IPR013708">
    <property type="entry name" value="Shikimate_DH-bd_N"/>
</dbReference>
<dbReference type="Proteomes" id="UP001140510">
    <property type="component" value="Unassembled WGS sequence"/>
</dbReference>
<dbReference type="Pfam" id="PF08501">
    <property type="entry name" value="Shikimate_dh_N"/>
    <property type="match status" value="1"/>
</dbReference>
<name>A0A9W9D9D1_9PLEO</name>
<dbReference type="InterPro" id="IPR013785">
    <property type="entry name" value="Aldolase_TIM"/>
</dbReference>
<evidence type="ECO:0008006" key="5">
    <source>
        <dbReference type="Google" id="ProtNLM"/>
    </source>
</evidence>
<proteinExistence type="predicted"/>
<protein>
    <recommendedName>
        <fullName evidence="5">Shikimate dehydrogenase substrate binding N-terminal domain-containing protein</fullName>
    </recommendedName>
</protein>
<dbReference type="SUPFAM" id="SSF53223">
    <property type="entry name" value="Aminoacid dehydrogenase-like, N-terminal domain"/>
    <property type="match status" value="1"/>
</dbReference>
<dbReference type="SUPFAM" id="SSF51735">
    <property type="entry name" value="NAD(P)-binding Rossmann-fold domains"/>
    <property type="match status" value="1"/>
</dbReference>
<dbReference type="Gene3D" id="3.40.50.10860">
    <property type="entry name" value="Leucine Dehydrogenase, chain A, domain 1"/>
    <property type="match status" value="1"/>
</dbReference>
<dbReference type="SUPFAM" id="SSF51569">
    <property type="entry name" value="Aldolase"/>
    <property type="match status" value="1"/>
</dbReference>
<feature type="domain" description="Shikimate dehydrogenase substrate binding N-terminal" evidence="1">
    <location>
        <begin position="258"/>
        <end position="338"/>
    </location>
</feature>
<dbReference type="InterPro" id="IPR001381">
    <property type="entry name" value="DHquinase_I"/>
</dbReference>
<dbReference type="InterPro" id="IPR046346">
    <property type="entry name" value="Aminoacid_DH-like_N_sf"/>
</dbReference>
<dbReference type="AlphaFoldDB" id="A0A9W9D9D1"/>
<dbReference type="Pfam" id="PF18317">
    <property type="entry name" value="SDH_C"/>
    <property type="match status" value="1"/>
</dbReference>
<accession>A0A9W9D9D1</accession>